<name>A0A8T0SC36_PANVG</name>
<evidence type="ECO:0000256" key="2">
    <source>
        <dbReference type="SAM" id="SignalP"/>
    </source>
</evidence>
<evidence type="ECO:0000313" key="4">
    <source>
        <dbReference type="Proteomes" id="UP000823388"/>
    </source>
</evidence>
<feature type="compositionally biased region" description="Basic and acidic residues" evidence="1">
    <location>
        <begin position="182"/>
        <end position="199"/>
    </location>
</feature>
<evidence type="ECO:0000313" key="3">
    <source>
        <dbReference type="EMBL" id="KAG2594413.1"/>
    </source>
</evidence>
<keyword evidence="4" id="KW-1185">Reference proteome</keyword>
<organism evidence="3 4">
    <name type="scientific">Panicum virgatum</name>
    <name type="common">Blackwell switchgrass</name>
    <dbReference type="NCBI Taxonomy" id="38727"/>
    <lineage>
        <taxon>Eukaryota</taxon>
        <taxon>Viridiplantae</taxon>
        <taxon>Streptophyta</taxon>
        <taxon>Embryophyta</taxon>
        <taxon>Tracheophyta</taxon>
        <taxon>Spermatophyta</taxon>
        <taxon>Magnoliopsida</taxon>
        <taxon>Liliopsida</taxon>
        <taxon>Poales</taxon>
        <taxon>Poaceae</taxon>
        <taxon>PACMAD clade</taxon>
        <taxon>Panicoideae</taxon>
        <taxon>Panicodae</taxon>
        <taxon>Paniceae</taxon>
        <taxon>Panicinae</taxon>
        <taxon>Panicum</taxon>
        <taxon>Panicum sect. Hiantes</taxon>
    </lineage>
</organism>
<sequence length="228" mass="24328">MHALLGLGLAAVGAVGLDAATAAVPVVVALIPHAAVSTSMHASPNEGHYLPNACIIEAACASLTPFMLGLGGGWCRHFRDAAQRQRRNRMELVLTRGARLRGPSAGGRARNCRGPRGSGDWPRWRPGARDPNESIRRRRGLGRAASLGSGEPLLGGGRARGCLPRAASRLCSARRADAWPRGLEAGKGEGHRKEEEKPRGPRRRRAGSTAARPSEPILSMEVWVKEIR</sequence>
<evidence type="ECO:0000256" key="1">
    <source>
        <dbReference type="SAM" id="MobiDB-lite"/>
    </source>
</evidence>
<protein>
    <submittedName>
        <fullName evidence="3">Uncharacterized protein</fullName>
    </submittedName>
</protein>
<keyword evidence="2" id="KW-0732">Signal</keyword>
<reference evidence="3" key="1">
    <citation type="submission" date="2020-05" db="EMBL/GenBank/DDBJ databases">
        <title>WGS assembly of Panicum virgatum.</title>
        <authorList>
            <person name="Lovell J.T."/>
            <person name="Jenkins J."/>
            <person name="Shu S."/>
            <person name="Juenger T.E."/>
            <person name="Schmutz J."/>
        </authorList>
    </citation>
    <scope>NUCLEOTIDE SEQUENCE</scope>
    <source>
        <strain evidence="3">AP13</strain>
    </source>
</reference>
<gene>
    <name evidence="3" type="ORF">PVAP13_5NG643600</name>
</gene>
<dbReference type="Proteomes" id="UP000823388">
    <property type="component" value="Chromosome 5N"/>
</dbReference>
<proteinExistence type="predicted"/>
<feature type="chain" id="PRO_5035745096" evidence="2">
    <location>
        <begin position="23"/>
        <end position="228"/>
    </location>
</feature>
<feature type="compositionally biased region" description="Low complexity" evidence="1">
    <location>
        <begin position="142"/>
        <end position="152"/>
    </location>
</feature>
<accession>A0A8T0SC36</accession>
<comment type="caution">
    <text evidence="3">The sequence shown here is derived from an EMBL/GenBank/DDBJ whole genome shotgun (WGS) entry which is preliminary data.</text>
</comment>
<feature type="region of interest" description="Disordered" evidence="1">
    <location>
        <begin position="101"/>
        <end position="159"/>
    </location>
</feature>
<feature type="signal peptide" evidence="2">
    <location>
        <begin position="1"/>
        <end position="22"/>
    </location>
</feature>
<feature type="region of interest" description="Disordered" evidence="1">
    <location>
        <begin position="182"/>
        <end position="218"/>
    </location>
</feature>
<dbReference type="EMBL" id="CM029046">
    <property type="protein sequence ID" value="KAG2594413.1"/>
    <property type="molecule type" value="Genomic_DNA"/>
</dbReference>
<dbReference type="AlphaFoldDB" id="A0A8T0SC36"/>